<feature type="coiled-coil region" evidence="1">
    <location>
        <begin position="213"/>
        <end position="240"/>
    </location>
</feature>
<evidence type="ECO:0000313" key="3">
    <source>
        <dbReference type="EMBL" id="GMN27042.1"/>
    </source>
</evidence>
<keyword evidence="1" id="KW-0175">Coiled coil</keyword>
<protein>
    <recommendedName>
        <fullName evidence="2">PTC1-like winged helix-turn-helix domain-containing protein</fullName>
    </recommendedName>
</protein>
<dbReference type="GO" id="GO:0007131">
    <property type="term" value="P:reciprocal meiotic recombination"/>
    <property type="evidence" value="ECO:0007669"/>
    <property type="project" value="InterPro"/>
</dbReference>
<comment type="caution">
    <text evidence="3">The sequence shown here is derived from an EMBL/GenBank/DDBJ whole genome shotgun (WGS) entry which is preliminary data.</text>
</comment>
<organism evidence="3 4">
    <name type="scientific">Ficus carica</name>
    <name type="common">Common fig</name>
    <dbReference type="NCBI Taxonomy" id="3494"/>
    <lineage>
        <taxon>Eukaryota</taxon>
        <taxon>Viridiplantae</taxon>
        <taxon>Streptophyta</taxon>
        <taxon>Embryophyta</taxon>
        <taxon>Tracheophyta</taxon>
        <taxon>Spermatophyta</taxon>
        <taxon>Magnoliopsida</taxon>
        <taxon>eudicotyledons</taxon>
        <taxon>Gunneridae</taxon>
        <taxon>Pentapetalae</taxon>
        <taxon>rosids</taxon>
        <taxon>fabids</taxon>
        <taxon>Rosales</taxon>
        <taxon>Moraceae</taxon>
        <taxon>Ficeae</taxon>
        <taxon>Ficus</taxon>
    </lineage>
</organism>
<gene>
    <name evidence="3" type="ORF">TIFTF001_001529</name>
</gene>
<dbReference type="Proteomes" id="UP001187192">
    <property type="component" value="Unassembled WGS sequence"/>
</dbReference>
<accession>A0AA88CRV6</accession>
<evidence type="ECO:0000313" key="4">
    <source>
        <dbReference type="Proteomes" id="UP001187192"/>
    </source>
</evidence>
<evidence type="ECO:0000259" key="2">
    <source>
        <dbReference type="Pfam" id="PF25874"/>
    </source>
</evidence>
<evidence type="ECO:0000256" key="1">
    <source>
        <dbReference type="SAM" id="Coils"/>
    </source>
</evidence>
<sequence>MAQQGGVSRNVVMHGQAQNQHESECDDIKPLLSSPIEHQDTLARLVKAEPLQIPEIYKRKRLNRTQLRELKASAALCPKTTSFTCKHRSKRHDSHPDRWSAHRYQLAEQSMLEILKAKEATFQKPISRPALRMAARKCIGDTGLLDHLLKHIDGKVAPGGVERFRRWFNPDGIMEYWLENADLDSIRQRAGVQDPYWIPPSGGLTLYEGSVSAEELKLLKAELNKMKSDMQELLSKKKEQSEGNQVGEMFKEIMKWKVEIDQNLNVILSSWKSMQDMYEELIAWKAKLEPQLADMRSLLSSMQQPASSTRVSEGWEDWLESSKLDDVAQGNELLPWFDSTNEGLVNVEQEVGMQDVCSLMPLPFHYGDSPSQGSDFARELEQLGEEMMNANKDVHESVPKNQREEDHVHVNVTPDSSATANSLSEKSSFVFQEMFVELFNWKAKTEQKLNELSKSINIIRQPSSKP</sequence>
<feature type="domain" description="PTC1-like winged helix-turn-helix" evidence="2">
    <location>
        <begin position="98"/>
        <end position="180"/>
    </location>
</feature>
<reference evidence="3" key="1">
    <citation type="submission" date="2023-07" db="EMBL/GenBank/DDBJ databases">
        <title>draft genome sequence of fig (Ficus carica).</title>
        <authorList>
            <person name="Takahashi T."/>
            <person name="Nishimura K."/>
        </authorList>
    </citation>
    <scope>NUCLEOTIDE SEQUENCE</scope>
</reference>
<dbReference type="PANTHER" id="PTHR46740:SF1">
    <property type="entry name" value="DYAD PROTEIN"/>
    <property type="match status" value="1"/>
</dbReference>
<dbReference type="GO" id="GO:0051177">
    <property type="term" value="P:meiotic sister chromatid cohesion"/>
    <property type="evidence" value="ECO:0007669"/>
    <property type="project" value="InterPro"/>
</dbReference>
<proteinExistence type="predicted"/>
<keyword evidence="4" id="KW-1185">Reference proteome</keyword>
<dbReference type="InterPro" id="IPR059080">
    <property type="entry name" value="WHD_PTC1"/>
</dbReference>
<name>A0AA88CRV6_FICCA</name>
<dbReference type="PANTHER" id="PTHR46740">
    <property type="entry name" value="PROTEIN DYAD"/>
    <property type="match status" value="1"/>
</dbReference>
<dbReference type="Gramene" id="FCD_00014003-RA">
    <property type="protein sequence ID" value="FCD_00014003-RA:cds"/>
    <property type="gene ID" value="FCD_00014003"/>
</dbReference>
<dbReference type="InterPro" id="IPR044221">
    <property type="entry name" value="DYAD/AMEIOTIC1"/>
</dbReference>
<dbReference type="AlphaFoldDB" id="A0AA88CRV6"/>
<dbReference type="EMBL" id="BTGU01000001">
    <property type="protein sequence ID" value="GMN27042.1"/>
    <property type="molecule type" value="Genomic_DNA"/>
</dbReference>
<dbReference type="Pfam" id="PF25874">
    <property type="entry name" value="WHD_plant_repro"/>
    <property type="match status" value="1"/>
</dbReference>